<keyword evidence="5" id="KW-0571">Peptide transport</keyword>
<feature type="transmembrane region" description="Helical" evidence="9">
    <location>
        <begin position="433"/>
        <end position="455"/>
    </location>
</feature>
<dbReference type="InterPro" id="IPR035906">
    <property type="entry name" value="MetI-like_sf"/>
</dbReference>
<sequence length="471" mass="52362">MIGELVILWTDALVFILVLFSIFFGVYAAGKEHLRGPWRLVVRSRVGVSTLVILSFYVIVGLLDSVHFYPLLPGKDQAGQQTQSAEVISLFDQLVTPLRERQEKTYSAPLATHLYAKENIELPSGEVVRDYPRLAFGGAHLENPELEWSKDILRLSAIGVLKGFLVSVVITNILIALLAARWRGSFGDAAKLLLTGNTAVPWRVVLITLCLLILTLFWAIELSSSYHILGTDKVGEDVFYQALKSIRTGLLIGTLTTLVMLPAAILLGIMAGYFRGWVDDLIQYTYTTLNSIPGVLLIAAAILMLQIYMSNHPDEFNSLVERADLRLLFLCIILGVTSWTGLCRLLRGEAMKLREADYVQAAVAFGVGHFTIIVRHILPNVLHIVLITVVLDFSGLVLAEAVLSYVNIGVDPTMNSWGNMINSARMEMAREPVVWWSLLASMIFMFVLVLSANLFSDVVRDAFDPRLRNSR</sequence>
<dbReference type="InterPro" id="IPR050366">
    <property type="entry name" value="BP-dependent_transpt_permease"/>
</dbReference>
<dbReference type="EMBL" id="VMRY01000040">
    <property type="protein sequence ID" value="TVT54733.1"/>
    <property type="molecule type" value="Genomic_DNA"/>
</dbReference>
<feature type="domain" description="ABC transmembrane type-1" evidence="10">
    <location>
        <begin position="246"/>
        <end position="456"/>
    </location>
</feature>
<evidence type="ECO:0000256" key="6">
    <source>
        <dbReference type="ARBA" id="ARBA00022927"/>
    </source>
</evidence>
<dbReference type="Pfam" id="PF00528">
    <property type="entry name" value="BPD_transp_1"/>
    <property type="match status" value="1"/>
</dbReference>
<feature type="transmembrane region" description="Helical" evidence="9">
    <location>
        <begin position="6"/>
        <end position="30"/>
    </location>
</feature>
<dbReference type="InterPro" id="IPR000515">
    <property type="entry name" value="MetI-like"/>
</dbReference>
<comment type="subcellular location">
    <subcellularLocation>
        <location evidence="1 9">Cell membrane</location>
        <topology evidence="1 9">Multi-pass membrane protein</topology>
    </subcellularLocation>
</comment>
<feature type="transmembrane region" description="Helical" evidence="9">
    <location>
        <begin position="327"/>
        <end position="346"/>
    </location>
</feature>
<feature type="transmembrane region" description="Helical" evidence="9">
    <location>
        <begin position="200"/>
        <end position="220"/>
    </location>
</feature>
<evidence type="ECO:0000256" key="5">
    <source>
        <dbReference type="ARBA" id="ARBA00022856"/>
    </source>
</evidence>
<keyword evidence="6" id="KW-0653">Protein transport</keyword>
<feature type="transmembrane region" description="Helical" evidence="9">
    <location>
        <begin position="286"/>
        <end position="307"/>
    </location>
</feature>
<evidence type="ECO:0000256" key="8">
    <source>
        <dbReference type="ARBA" id="ARBA00023136"/>
    </source>
</evidence>
<dbReference type="SUPFAM" id="SSF161098">
    <property type="entry name" value="MetI-like"/>
    <property type="match status" value="1"/>
</dbReference>
<evidence type="ECO:0000256" key="3">
    <source>
        <dbReference type="ARBA" id="ARBA00022475"/>
    </source>
</evidence>
<evidence type="ECO:0000256" key="4">
    <source>
        <dbReference type="ARBA" id="ARBA00022692"/>
    </source>
</evidence>
<evidence type="ECO:0000259" key="10">
    <source>
        <dbReference type="PROSITE" id="PS50928"/>
    </source>
</evidence>
<evidence type="ECO:0000256" key="9">
    <source>
        <dbReference type="RuleBase" id="RU363032"/>
    </source>
</evidence>
<dbReference type="CDD" id="cd06261">
    <property type="entry name" value="TM_PBP2"/>
    <property type="match status" value="1"/>
</dbReference>
<evidence type="ECO:0000256" key="2">
    <source>
        <dbReference type="ARBA" id="ARBA00022448"/>
    </source>
</evidence>
<keyword evidence="8 9" id="KW-0472">Membrane</keyword>
<comment type="similarity">
    <text evidence="9">Belongs to the binding-protein-dependent transport system permease family.</text>
</comment>
<dbReference type="Proteomes" id="UP000317355">
    <property type="component" value="Unassembled WGS sequence"/>
</dbReference>
<feature type="transmembrane region" description="Helical" evidence="9">
    <location>
        <begin position="152"/>
        <end position="179"/>
    </location>
</feature>
<keyword evidence="3" id="KW-1003">Cell membrane</keyword>
<keyword evidence="4 9" id="KW-0812">Transmembrane</keyword>
<keyword evidence="2 9" id="KW-0813">Transport</keyword>
<dbReference type="GO" id="GO:0015031">
    <property type="term" value="P:protein transport"/>
    <property type="evidence" value="ECO:0007669"/>
    <property type="project" value="UniProtKB-KW"/>
</dbReference>
<protein>
    <submittedName>
        <fullName evidence="11">ABC transporter permease</fullName>
    </submittedName>
</protein>
<accession>A0A558D1A2</accession>
<gene>
    <name evidence="11" type="ORF">FHK82_09465</name>
</gene>
<reference evidence="11 12" key="1">
    <citation type="submission" date="2019-07" db="EMBL/GenBank/DDBJ databases">
        <title>The pathways for chlorine oxyanion respiration interact through the shared metabolite chlorate.</title>
        <authorList>
            <person name="Barnum T.P."/>
            <person name="Cheng Y."/>
            <person name="Hill K.A."/>
            <person name="Lucas L.N."/>
            <person name="Carlson H.K."/>
            <person name="Coates J.D."/>
        </authorList>
    </citation>
    <scope>NUCLEOTIDE SEQUENCE [LARGE SCALE GENOMIC DNA]</scope>
    <source>
        <strain evidence="11">BK-3</strain>
    </source>
</reference>
<evidence type="ECO:0000313" key="12">
    <source>
        <dbReference type="Proteomes" id="UP000317355"/>
    </source>
</evidence>
<dbReference type="AlphaFoldDB" id="A0A558D1A2"/>
<dbReference type="STRING" id="1543721.AAY24_07535"/>
<dbReference type="PANTHER" id="PTHR43386">
    <property type="entry name" value="OLIGOPEPTIDE TRANSPORT SYSTEM PERMEASE PROTEIN APPC"/>
    <property type="match status" value="1"/>
</dbReference>
<feature type="transmembrane region" description="Helical" evidence="9">
    <location>
        <begin position="250"/>
        <end position="274"/>
    </location>
</feature>
<dbReference type="GO" id="GO:0055085">
    <property type="term" value="P:transmembrane transport"/>
    <property type="evidence" value="ECO:0007669"/>
    <property type="project" value="InterPro"/>
</dbReference>
<feature type="transmembrane region" description="Helical" evidence="9">
    <location>
        <begin position="358"/>
        <end position="378"/>
    </location>
</feature>
<name>A0A558D1A2_9GAMM</name>
<dbReference type="PANTHER" id="PTHR43386:SF24">
    <property type="entry name" value="OLIGOPEPTIDE TRANSPORT SYSTEM PERMEASE PROTEIN AMID"/>
    <property type="match status" value="1"/>
</dbReference>
<dbReference type="PROSITE" id="PS50928">
    <property type="entry name" value="ABC_TM1"/>
    <property type="match status" value="1"/>
</dbReference>
<proteinExistence type="inferred from homology"/>
<feature type="transmembrane region" description="Helical" evidence="9">
    <location>
        <begin position="384"/>
        <end position="406"/>
    </location>
</feature>
<evidence type="ECO:0000256" key="1">
    <source>
        <dbReference type="ARBA" id="ARBA00004651"/>
    </source>
</evidence>
<dbReference type="GO" id="GO:0005886">
    <property type="term" value="C:plasma membrane"/>
    <property type="evidence" value="ECO:0007669"/>
    <property type="project" value="UniProtKB-SubCell"/>
</dbReference>
<comment type="caution">
    <text evidence="11">The sequence shown here is derived from an EMBL/GenBank/DDBJ whole genome shotgun (WGS) entry which is preliminary data.</text>
</comment>
<keyword evidence="7 9" id="KW-1133">Transmembrane helix</keyword>
<organism evidence="11 12">
    <name type="scientific">Sedimenticola thiotaurini</name>
    <dbReference type="NCBI Taxonomy" id="1543721"/>
    <lineage>
        <taxon>Bacteria</taxon>
        <taxon>Pseudomonadati</taxon>
        <taxon>Pseudomonadota</taxon>
        <taxon>Gammaproteobacteria</taxon>
        <taxon>Chromatiales</taxon>
        <taxon>Sedimenticolaceae</taxon>
        <taxon>Sedimenticola</taxon>
    </lineage>
</organism>
<feature type="transmembrane region" description="Helical" evidence="9">
    <location>
        <begin position="42"/>
        <end position="63"/>
    </location>
</feature>
<evidence type="ECO:0000256" key="7">
    <source>
        <dbReference type="ARBA" id="ARBA00022989"/>
    </source>
</evidence>
<dbReference type="GO" id="GO:0015833">
    <property type="term" value="P:peptide transport"/>
    <property type="evidence" value="ECO:0007669"/>
    <property type="project" value="UniProtKB-KW"/>
</dbReference>
<dbReference type="Gene3D" id="1.10.3720.10">
    <property type="entry name" value="MetI-like"/>
    <property type="match status" value="1"/>
</dbReference>
<evidence type="ECO:0000313" key="11">
    <source>
        <dbReference type="EMBL" id="TVT54733.1"/>
    </source>
</evidence>